<sequence>MSDWTAVYQFPIDKDLGELAQFIARARLPLRITEENNRQVLWAPDPRFEQLLLPVLERWNAGEIRLADVRIEPAAETADAEQSSVSVDVPPQPDGVREEPGHAPPGEEVRVDAVSPSPLPNWPLRTTPLCLLLIGLCFIGWLLLRENLVQGLVIFPDRREDFELASSTLAWHWSRGEFWRLWSPAVVHFSLPHALFNALGVWILGRSLEARAGTLPLLLLVLVSAAVSNLAQYLWSPETVFGGMSGVVYGLVGAVLVLQRMAPAWHDVPPGIVTLAVAWLLICASGLFTLIFGVGVANAAHLGGFVSGLLLTLLYCLFGGTRNFSEVRGTTKAP</sequence>
<feature type="transmembrane region" description="Helical" evidence="8">
    <location>
        <begin position="126"/>
        <end position="144"/>
    </location>
</feature>
<evidence type="ECO:0000259" key="10">
    <source>
        <dbReference type="Pfam" id="PF16733"/>
    </source>
</evidence>
<feature type="region of interest" description="Disordered" evidence="7">
    <location>
        <begin position="76"/>
        <end position="109"/>
    </location>
</feature>
<dbReference type="Gene3D" id="1.20.1540.10">
    <property type="entry name" value="Rhomboid-like"/>
    <property type="match status" value="1"/>
</dbReference>
<evidence type="ECO:0000313" key="11">
    <source>
        <dbReference type="EMBL" id="PCO05836.1"/>
    </source>
</evidence>
<evidence type="ECO:0000256" key="6">
    <source>
        <dbReference type="ARBA" id="ARBA00023136"/>
    </source>
</evidence>
<feature type="transmembrane region" description="Helical" evidence="8">
    <location>
        <begin position="271"/>
        <end position="293"/>
    </location>
</feature>
<dbReference type="PANTHER" id="PTHR43731">
    <property type="entry name" value="RHOMBOID PROTEASE"/>
    <property type="match status" value="1"/>
</dbReference>
<accession>A0ABX4I0H3</accession>
<dbReference type="RefSeq" id="WP_067104558.1">
    <property type="nucleotide sequence ID" value="NZ_LRFG02000002.1"/>
</dbReference>
<name>A0ABX4I0H3_9GAMM</name>
<feature type="transmembrane region" description="Helical" evidence="8">
    <location>
        <begin position="241"/>
        <end position="259"/>
    </location>
</feature>
<dbReference type="InterPro" id="IPR050925">
    <property type="entry name" value="Rhomboid_protease_S54"/>
</dbReference>
<evidence type="ECO:0000256" key="7">
    <source>
        <dbReference type="SAM" id="MobiDB-lite"/>
    </source>
</evidence>
<gene>
    <name evidence="11" type="ORF">AWR36_007470</name>
</gene>
<dbReference type="InterPro" id="IPR035952">
    <property type="entry name" value="Rhomboid-like_sf"/>
</dbReference>
<comment type="caution">
    <text evidence="11">The sequence shown here is derived from an EMBL/GenBank/DDBJ whole genome shotgun (WGS) entry which is preliminary data.</text>
</comment>
<feature type="transmembrane region" description="Helical" evidence="8">
    <location>
        <begin position="299"/>
        <end position="318"/>
    </location>
</feature>
<evidence type="ECO:0000256" key="4">
    <source>
        <dbReference type="ARBA" id="ARBA00022801"/>
    </source>
</evidence>
<proteinExistence type="inferred from homology"/>
<dbReference type="Gene3D" id="3.30.70.2080">
    <property type="match status" value="1"/>
</dbReference>
<feature type="domain" description="Rhomboid protease N-terminal" evidence="10">
    <location>
        <begin position="3"/>
        <end position="66"/>
    </location>
</feature>
<keyword evidence="5 8" id="KW-1133">Transmembrane helix</keyword>
<dbReference type="SUPFAM" id="SSF144091">
    <property type="entry name" value="Rhomboid-like"/>
    <property type="match status" value="1"/>
</dbReference>
<feature type="transmembrane region" description="Helical" evidence="8">
    <location>
        <begin position="217"/>
        <end position="235"/>
    </location>
</feature>
<evidence type="ECO:0000259" key="9">
    <source>
        <dbReference type="Pfam" id="PF01694"/>
    </source>
</evidence>
<dbReference type="InterPro" id="IPR022764">
    <property type="entry name" value="Peptidase_S54_rhomboid_dom"/>
</dbReference>
<feature type="domain" description="Peptidase S54 rhomboid" evidence="9">
    <location>
        <begin position="176"/>
        <end position="316"/>
    </location>
</feature>
<keyword evidence="11" id="KW-0645">Protease</keyword>
<evidence type="ECO:0000256" key="3">
    <source>
        <dbReference type="ARBA" id="ARBA00022692"/>
    </source>
</evidence>
<evidence type="ECO:0000256" key="8">
    <source>
        <dbReference type="SAM" id="Phobius"/>
    </source>
</evidence>
<feature type="compositionally biased region" description="Basic and acidic residues" evidence="7">
    <location>
        <begin position="95"/>
        <end position="109"/>
    </location>
</feature>
<dbReference type="Pfam" id="PF16733">
    <property type="entry name" value="NRho"/>
    <property type="match status" value="1"/>
</dbReference>
<dbReference type="EMBL" id="LRFG02000002">
    <property type="protein sequence ID" value="PCO05836.1"/>
    <property type="molecule type" value="Genomic_DNA"/>
</dbReference>
<comment type="subcellular location">
    <subcellularLocation>
        <location evidence="1">Membrane</location>
        <topology evidence="1">Multi-pass membrane protein</topology>
    </subcellularLocation>
</comment>
<evidence type="ECO:0000256" key="2">
    <source>
        <dbReference type="ARBA" id="ARBA00009045"/>
    </source>
</evidence>
<keyword evidence="4" id="KW-0378">Hydrolase</keyword>
<protein>
    <submittedName>
        <fullName evidence="11">Rhomboid family intramembrane serine protease</fullName>
    </submittedName>
</protein>
<comment type="similarity">
    <text evidence="2">Belongs to the peptidase S54 family.</text>
</comment>
<dbReference type="Pfam" id="PF01694">
    <property type="entry name" value="Rhomboid"/>
    <property type="match status" value="1"/>
</dbReference>
<evidence type="ECO:0000256" key="1">
    <source>
        <dbReference type="ARBA" id="ARBA00004141"/>
    </source>
</evidence>
<reference evidence="11" key="1">
    <citation type="submission" date="2017-08" db="EMBL/GenBank/DDBJ databases">
        <title>Microbulbifer marisrubri sp. nov., a halophilic alphaproteobacterium isolated from marine sediment of the Yellow Sea, China.</title>
        <authorList>
            <person name="Zhang G."/>
            <person name="Xiong Q."/>
        </authorList>
    </citation>
    <scope>NUCLEOTIDE SEQUENCE [LARGE SCALE GENOMIC DNA]</scope>
    <source>
        <strain evidence="11">WRN-8</strain>
    </source>
</reference>
<keyword evidence="12" id="KW-1185">Reference proteome</keyword>
<keyword evidence="3 8" id="KW-0812">Transmembrane</keyword>
<evidence type="ECO:0000313" key="12">
    <source>
        <dbReference type="Proteomes" id="UP000218427"/>
    </source>
</evidence>
<organism evidence="11 12">
    <name type="scientific">Microbulbifer flavimaris</name>
    <dbReference type="NCBI Taxonomy" id="1781068"/>
    <lineage>
        <taxon>Bacteria</taxon>
        <taxon>Pseudomonadati</taxon>
        <taxon>Pseudomonadota</taxon>
        <taxon>Gammaproteobacteria</taxon>
        <taxon>Cellvibrionales</taxon>
        <taxon>Microbulbiferaceae</taxon>
        <taxon>Microbulbifer</taxon>
    </lineage>
</organism>
<dbReference type="GO" id="GO:0008233">
    <property type="term" value="F:peptidase activity"/>
    <property type="evidence" value="ECO:0007669"/>
    <property type="project" value="UniProtKB-KW"/>
</dbReference>
<evidence type="ECO:0000256" key="5">
    <source>
        <dbReference type="ARBA" id="ARBA00022989"/>
    </source>
</evidence>
<dbReference type="InterPro" id="IPR038244">
    <property type="entry name" value="NRho_sf"/>
</dbReference>
<dbReference type="InterPro" id="IPR031976">
    <property type="entry name" value="NRho"/>
</dbReference>
<keyword evidence="6 8" id="KW-0472">Membrane</keyword>
<dbReference type="Proteomes" id="UP000218427">
    <property type="component" value="Unassembled WGS sequence"/>
</dbReference>
<dbReference type="GO" id="GO:0006508">
    <property type="term" value="P:proteolysis"/>
    <property type="evidence" value="ECO:0007669"/>
    <property type="project" value="UniProtKB-KW"/>
</dbReference>
<dbReference type="PANTHER" id="PTHR43731:SF14">
    <property type="entry name" value="PRESENILIN-ASSOCIATED RHOMBOID-LIKE PROTEIN, MITOCHONDRIAL"/>
    <property type="match status" value="1"/>
</dbReference>